<evidence type="ECO:0000256" key="4">
    <source>
        <dbReference type="ARBA" id="ARBA00022801"/>
    </source>
</evidence>
<comment type="subunit">
    <text evidence="13 14">Homodimer, forms a heterotetramer with a Cas2 homodimer.</text>
</comment>
<dbReference type="CDD" id="cd09634">
    <property type="entry name" value="Cas1_I-II-III"/>
    <property type="match status" value="1"/>
</dbReference>
<comment type="similarity">
    <text evidence="14">Belongs to the CRISPR-associated endonuclease Cas1 family.</text>
</comment>
<dbReference type="PANTHER" id="PTHR34353">
    <property type="entry name" value="CRISPR-ASSOCIATED ENDONUCLEASE CAS1 1"/>
    <property type="match status" value="1"/>
</dbReference>
<evidence type="ECO:0000256" key="2">
    <source>
        <dbReference type="ARBA" id="ARBA00022723"/>
    </source>
</evidence>
<feature type="binding site" evidence="14">
    <location>
        <position position="374"/>
    </location>
    <ligand>
        <name>Mn(2+)</name>
        <dbReference type="ChEBI" id="CHEBI:29035"/>
    </ligand>
</feature>
<dbReference type="KEGG" id="tsq:D3A95_10015"/>
<dbReference type="NCBIfam" id="TIGR00287">
    <property type="entry name" value="cas1"/>
    <property type="match status" value="1"/>
</dbReference>
<dbReference type="InterPro" id="IPR023844">
    <property type="entry name" value="CRISPR-assoc_Cas1_MYXAN"/>
</dbReference>
<dbReference type="InterPro" id="IPR002729">
    <property type="entry name" value="CRISPR-assoc_Cas1"/>
</dbReference>
<comment type="function">
    <text evidence="14">CRISPR (clustered regularly interspaced short palindromic repeat), is an adaptive immune system that provides protection against mobile genetic elements (viruses, transposable elements and conjugative plasmids). CRISPR clusters contain spacers, sequences complementary to antecedent mobile elements, and target invading nucleic acids. CRISPR clusters are transcribed and processed into CRISPR RNA (crRNA). Acts as a dsDNA endonuclease. Involved in the integration of spacer DNA into the CRISPR cassette.</text>
</comment>
<keyword evidence="17" id="KW-1185">Reference proteome</keyword>
<dbReference type="Gene3D" id="3.90.320.10">
    <property type="match status" value="1"/>
</dbReference>
<dbReference type="GO" id="GO:0043571">
    <property type="term" value="P:maintenance of CRISPR repeat elements"/>
    <property type="evidence" value="ECO:0007669"/>
    <property type="project" value="UniProtKB-UniRule"/>
</dbReference>
<evidence type="ECO:0000313" key="16">
    <source>
        <dbReference type="EMBL" id="AXY68305.1"/>
    </source>
</evidence>
<dbReference type="HAMAP" id="MF_01470">
    <property type="entry name" value="Cas1"/>
    <property type="match status" value="1"/>
</dbReference>
<evidence type="ECO:0000256" key="9">
    <source>
        <dbReference type="ARBA" id="ARBA00023118"/>
    </source>
</evidence>
<dbReference type="InterPro" id="IPR022765">
    <property type="entry name" value="Dna2/Cas4_DUF83"/>
</dbReference>
<gene>
    <name evidence="14 16" type="primary">cas1</name>
    <name evidence="16" type="ORF">D3A95_10015</name>
</gene>
<dbReference type="PANTHER" id="PTHR34353:SF2">
    <property type="entry name" value="CRISPR-ASSOCIATED ENDONUCLEASE CAS1 1"/>
    <property type="match status" value="1"/>
</dbReference>
<dbReference type="RefSeq" id="WP_181494865.1">
    <property type="nucleotide sequence ID" value="NZ_CP032152.1"/>
</dbReference>
<feature type="binding site" evidence="14">
    <location>
        <position position="458"/>
    </location>
    <ligand>
        <name>Mn(2+)</name>
        <dbReference type="ChEBI" id="CHEBI:29035"/>
    </ligand>
</feature>
<dbReference type="GO" id="GO:0051536">
    <property type="term" value="F:iron-sulfur cluster binding"/>
    <property type="evidence" value="ECO:0007669"/>
    <property type="project" value="UniProtKB-KW"/>
</dbReference>
<dbReference type="Gene3D" id="3.100.10.20">
    <property type="entry name" value="CRISPR-associated endonuclease Cas1, N-terminal domain"/>
    <property type="match status" value="1"/>
</dbReference>
<keyword evidence="3 14" id="KW-0255">Endonuclease</keyword>
<dbReference type="Pfam" id="PF01867">
    <property type="entry name" value="Cas_Cas1"/>
    <property type="match status" value="1"/>
</dbReference>
<comment type="catalytic activity">
    <reaction evidence="12">
        <text>exonucleolytic cleavage in the 5'- to 3'-direction to yield nucleoside 3'-phosphates.</text>
        <dbReference type="EC" id="3.1.12.1"/>
    </reaction>
</comment>
<keyword evidence="4 14" id="KW-0378">Hydrolase</keyword>
<keyword evidence="8" id="KW-0411">Iron-sulfur</keyword>
<evidence type="ECO:0000256" key="5">
    <source>
        <dbReference type="ARBA" id="ARBA00022839"/>
    </source>
</evidence>
<dbReference type="NCBIfam" id="TIGR03983">
    <property type="entry name" value="cas1_MYXAN"/>
    <property type="match status" value="1"/>
</dbReference>
<keyword evidence="7" id="KW-0408">Iron</keyword>
<dbReference type="GO" id="GO:0046872">
    <property type="term" value="F:metal ion binding"/>
    <property type="evidence" value="ECO:0007669"/>
    <property type="project" value="UniProtKB-UniRule"/>
</dbReference>
<name>A0A3B7MFE6_9CYAN</name>
<keyword evidence="9 14" id="KW-0051">Antiviral defense</keyword>
<reference evidence="17" key="1">
    <citation type="submission" date="2018-09" db="EMBL/GenBank/DDBJ databases">
        <title>Complete genome sequence of thermophilic cyanobacteria strain Thermosynechococcus elongatus PKUAC-SCTE542.</title>
        <authorList>
            <person name="Liang Y."/>
            <person name="Tang J."/>
            <person name="Daroch M."/>
        </authorList>
    </citation>
    <scope>NUCLEOTIDE SEQUENCE [LARGE SCALE GENOMIC DNA]</scope>
    <source>
        <strain evidence="17">E542</strain>
    </source>
</reference>
<keyword evidence="11 14" id="KW-0464">Manganese</keyword>
<evidence type="ECO:0000256" key="8">
    <source>
        <dbReference type="ARBA" id="ARBA00023014"/>
    </source>
</evidence>
<feature type="domain" description="DUF83" evidence="15">
    <location>
        <begin position="18"/>
        <end position="192"/>
    </location>
</feature>
<keyword evidence="2 14" id="KW-0479">Metal-binding</keyword>
<evidence type="ECO:0000256" key="13">
    <source>
        <dbReference type="ARBA" id="ARBA00038592"/>
    </source>
</evidence>
<evidence type="ECO:0000256" key="12">
    <source>
        <dbReference type="ARBA" id="ARBA00033996"/>
    </source>
</evidence>
<dbReference type="InterPro" id="IPR011604">
    <property type="entry name" value="PDDEXK-like_dom_sf"/>
</dbReference>
<accession>A0A3B7MFE6</accession>
<sequence>MEQTVASAETETLRVNSLHAFAYCQRLFYLEEVEELYTQNESVFAGRRLHAELQKLEREDWQEFNLESVALGLRGRVDALRTLEGHLIPYEHKIGRCYRDRQQQPQAWHSDRVQILAYACLLETVLGVTVPEGRIHYHRDNVTVRVPVDEAGRQLVRDTIEQARQLRASLERPPVCRNERLCLNCSLAPVCLPEEARLARDPEHLPLRLFPRDDEREIIHVTAGKALIRRAGEQLRIAIDDEPEQKLPIQQVGQIVIHKFAQITTPAIHLCAYQDVGVHFISSGGRYIGSIDNRKGSIQRRIRQYQALTNPDQCLRLAQLLVNCRGQSQRRLLLRAQRNRQDALPALQEITTQMEQLLDTISHTDSLEALRGIEGHLAALYFSGLPYLIGDQVPEKLHFNGRNRRPPQDRFNALLSFGYGMLLKDVMNAILTVGLEPAFGFYHQPRTQAPPLALDLMEIFRVPLVDMVVIASINRMQWNFDECFEVCRDHVWLSDDGRRKFIQLYEARKGEMWKHPVTNYSLTYRRLLELEVRLLEKEWCGEAGLFGKLILR</sequence>
<dbReference type="InterPro" id="IPR042211">
    <property type="entry name" value="CRISPR-assoc_Cas1_N"/>
</dbReference>
<keyword evidence="6 14" id="KW-0460">Magnesium</keyword>
<evidence type="ECO:0000259" key="15">
    <source>
        <dbReference type="Pfam" id="PF01930"/>
    </source>
</evidence>
<keyword evidence="10 14" id="KW-0238">DNA-binding</keyword>
<evidence type="ECO:0000256" key="11">
    <source>
        <dbReference type="ARBA" id="ARBA00023211"/>
    </source>
</evidence>
<evidence type="ECO:0000313" key="17">
    <source>
        <dbReference type="Proteomes" id="UP000261812"/>
    </source>
</evidence>
<comment type="cofactor">
    <cofactor evidence="14">
        <name>Mg(2+)</name>
        <dbReference type="ChEBI" id="CHEBI:18420"/>
    </cofactor>
    <cofactor evidence="14">
        <name>Mn(2+)</name>
        <dbReference type="ChEBI" id="CHEBI:29035"/>
    </cofactor>
</comment>
<dbReference type="GO" id="GO:0004520">
    <property type="term" value="F:DNA endonuclease activity"/>
    <property type="evidence" value="ECO:0007669"/>
    <property type="project" value="InterPro"/>
</dbReference>
<evidence type="ECO:0000256" key="6">
    <source>
        <dbReference type="ARBA" id="ARBA00022842"/>
    </source>
</evidence>
<evidence type="ECO:0000256" key="10">
    <source>
        <dbReference type="ARBA" id="ARBA00023125"/>
    </source>
</evidence>
<dbReference type="NCBIfam" id="TIGR00372">
    <property type="entry name" value="cas4"/>
    <property type="match status" value="1"/>
</dbReference>
<dbReference type="GO" id="GO:0004527">
    <property type="term" value="F:exonuclease activity"/>
    <property type="evidence" value="ECO:0007669"/>
    <property type="project" value="UniProtKB-KW"/>
</dbReference>
<dbReference type="InterPro" id="IPR050646">
    <property type="entry name" value="Cas1"/>
</dbReference>
<keyword evidence="1 14" id="KW-0540">Nuclease</keyword>
<dbReference type="Gene3D" id="1.20.120.920">
    <property type="entry name" value="CRISPR-associated endonuclease Cas1, C-terminal domain"/>
    <property type="match status" value="1"/>
</dbReference>
<dbReference type="Proteomes" id="UP000261812">
    <property type="component" value="Chromosome"/>
</dbReference>
<dbReference type="GO" id="GO:0003677">
    <property type="term" value="F:DNA binding"/>
    <property type="evidence" value="ECO:0007669"/>
    <property type="project" value="UniProtKB-KW"/>
</dbReference>
<organism evidence="16 17">
    <name type="scientific">Thermosynechococcus sichuanensis E542</name>
    <dbReference type="NCBI Taxonomy" id="2016101"/>
    <lineage>
        <taxon>Bacteria</taxon>
        <taxon>Bacillati</taxon>
        <taxon>Cyanobacteriota</taxon>
        <taxon>Cyanophyceae</taxon>
        <taxon>Acaryochloridales</taxon>
        <taxon>Thermosynechococcaceae</taxon>
        <taxon>Thermosynechococcus</taxon>
        <taxon>Thermosynechococcus sichuanensis</taxon>
    </lineage>
</organism>
<dbReference type="InterPro" id="IPR013343">
    <property type="entry name" value="CRISPR-assoc_prot_Cas4"/>
</dbReference>
<proteinExistence type="inferred from homology"/>
<evidence type="ECO:0000256" key="7">
    <source>
        <dbReference type="ARBA" id="ARBA00023004"/>
    </source>
</evidence>
<evidence type="ECO:0000256" key="1">
    <source>
        <dbReference type="ARBA" id="ARBA00022722"/>
    </source>
</evidence>
<dbReference type="Pfam" id="PF01930">
    <property type="entry name" value="Cas_Cas4"/>
    <property type="match status" value="1"/>
</dbReference>
<dbReference type="AlphaFoldDB" id="A0A3B7MFE6"/>
<protein>
    <recommendedName>
        <fullName evidence="14">CRISPR-associated endonuclease Cas1</fullName>
        <ecNumber evidence="14">3.1.-.-</ecNumber>
    </recommendedName>
</protein>
<dbReference type="GO" id="GO:0051607">
    <property type="term" value="P:defense response to virus"/>
    <property type="evidence" value="ECO:0007669"/>
    <property type="project" value="UniProtKB-UniRule"/>
</dbReference>
<dbReference type="EC" id="3.1.-.-" evidence="14"/>
<evidence type="ECO:0000256" key="3">
    <source>
        <dbReference type="ARBA" id="ARBA00022759"/>
    </source>
</evidence>
<keyword evidence="5" id="KW-0269">Exonuclease</keyword>
<dbReference type="EMBL" id="CP032152">
    <property type="protein sequence ID" value="AXY68305.1"/>
    <property type="molecule type" value="Genomic_DNA"/>
</dbReference>
<feature type="binding site" evidence="14">
    <location>
        <position position="443"/>
    </location>
    <ligand>
        <name>Mn(2+)</name>
        <dbReference type="ChEBI" id="CHEBI:29035"/>
    </ligand>
</feature>
<evidence type="ECO:0000256" key="14">
    <source>
        <dbReference type="HAMAP-Rule" id="MF_01470"/>
    </source>
</evidence>
<dbReference type="InterPro" id="IPR042206">
    <property type="entry name" value="CRISPR-assoc_Cas1_C"/>
</dbReference>